<evidence type="ECO:0000313" key="3">
    <source>
        <dbReference type="Proteomes" id="UP001295423"/>
    </source>
</evidence>
<evidence type="ECO:0000259" key="1">
    <source>
        <dbReference type="Pfam" id="PF03457"/>
    </source>
</evidence>
<dbReference type="Gene3D" id="6.10.140.530">
    <property type="match status" value="4"/>
</dbReference>
<comment type="caution">
    <text evidence="2">The sequence shown here is derived from an EMBL/GenBank/DDBJ whole genome shotgun (WGS) entry which is preliminary data.</text>
</comment>
<feature type="domain" description="Helicase-associated" evidence="1">
    <location>
        <begin position="66"/>
        <end position="125"/>
    </location>
</feature>
<dbReference type="InterPro" id="IPR005114">
    <property type="entry name" value="Helicase_assoc"/>
</dbReference>
<accession>A0AAD2CGN3</accession>
<dbReference type="EMBL" id="CAKOGP040000335">
    <property type="protein sequence ID" value="CAJ1934386.1"/>
    <property type="molecule type" value="Genomic_DNA"/>
</dbReference>
<gene>
    <name evidence="2" type="ORF">CYCCA115_LOCUS3730</name>
</gene>
<feature type="domain" description="Helicase-associated" evidence="1">
    <location>
        <begin position="132"/>
        <end position="193"/>
    </location>
</feature>
<proteinExistence type="predicted"/>
<dbReference type="PANTHER" id="PTHR33418">
    <property type="entry name" value="HELICASE-ASSOCIATED"/>
    <property type="match status" value="1"/>
</dbReference>
<feature type="domain" description="Helicase-associated" evidence="1">
    <location>
        <begin position="198"/>
        <end position="261"/>
    </location>
</feature>
<dbReference type="PANTHER" id="PTHR33418:SF1">
    <property type="entry name" value="HELICASE-ASSOCIATED DOMAIN-CONTAINING PROTEIN"/>
    <property type="match status" value="1"/>
</dbReference>
<evidence type="ECO:0000313" key="2">
    <source>
        <dbReference type="EMBL" id="CAJ1934386.1"/>
    </source>
</evidence>
<dbReference type="Proteomes" id="UP001295423">
    <property type="component" value="Unassembled WGS sequence"/>
</dbReference>
<protein>
    <recommendedName>
        <fullName evidence="1">Helicase-associated domain-containing protein</fullName>
    </recommendedName>
</protein>
<keyword evidence="3" id="KW-1185">Reference proteome</keyword>
<reference evidence="2" key="1">
    <citation type="submission" date="2023-08" db="EMBL/GenBank/DDBJ databases">
        <authorList>
            <person name="Audoor S."/>
            <person name="Bilcke G."/>
        </authorList>
    </citation>
    <scope>NUCLEOTIDE SEQUENCE</scope>
</reference>
<dbReference type="Pfam" id="PF03457">
    <property type="entry name" value="HA"/>
    <property type="match status" value="4"/>
</dbReference>
<organism evidence="2 3">
    <name type="scientific">Cylindrotheca closterium</name>
    <dbReference type="NCBI Taxonomy" id="2856"/>
    <lineage>
        <taxon>Eukaryota</taxon>
        <taxon>Sar</taxon>
        <taxon>Stramenopiles</taxon>
        <taxon>Ochrophyta</taxon>
        <taxon>Bacillariophyta</taxon>
        <taxon>Bacillariophyceae</taxon>
        <taxon>Bacillariophycidae</taxon>
        <taxon>Bacillariales</taxon>
        <taxon>Bacillariaceae</taxon>
        <taxon>Cylindrotheca</taxon>
    </lineage>
</organism>
<sequence length="263" mass="31039">MFYLLMVYQEREGHCRVPTSHLEAGRKLGLWLARQREVFKSGKMDPTYSSRLEEVGVVWNPGAWLWDAHFDALVEFKKSEGHCDVPQFHQEKGEYLGTWLNKQRQDYRRGKLPKERAKRLEELGVAWSAFGKRWEQMLDLLVQFKEREGHCMVPVDHREDGKNLGAWVSTQRKAWRSKTLDADRQDMLDSIGMIWSVQEAQWESMFALIEKYVEREQNTEIPLTHVEQGKNLGHWIAKQKQLYRNGKLEGDRQQRLLEVGVLE</sequence>
<name>A0AAD2CGN3_9STRA</name>
<feature type="domain" description="Helicase-associated" evidence="1">
    <location>
        <begin position="2"/>
        <end position="57"/>
    </location>
</feature>
<dbReference type="AlphaFoldDB" id="A0AAD2CGN3"/>